<keyword evidence="2" id="KW-0812">Transmembrane</keyword>
<reference evidence="3 4" key="1">
    <citation type="submission" date="2024-02" db="EMBL/GenBank/DDBJ databases">
        <title>High-quality chromosome-scale genome assembly of Pensacola bahiagrass (Paspalum notatum Flugge var. saurae).</title>
        <authorList>
            <person name="Vega J.M."/>
            <person name="Podio M."/>
            <person name="Orjuela J."/>
            <person name="Siena L.A."/>
            <person name="Pessino S.C."/>
            <person name="Combes M.C."/>
            <person name="Mariac C."/>
            <person name="Albertini E."/>
            <person name="Pupilli F."/>
            <person name="Ortiz J.P.A."/>
            <person name="Leblanc O."/>
        </authorList>
    </citation>
    <scope>NUCLEOTIDE SEQUENCE [LARGE SCALE GENOMIC DNA]</scope>
    <source>
        <strain evidence="3">R1</strain>
        <tissue evidence="3">Leaf</tissue>
    </source>
</reference>
<evidence type="ECO:0000256" key="1">
    <source>
        <dbReference type="SAM" id="MobiDB-lite"/>
    </source>
</evidence>
<evidence type="ECO:0000256" key="2">
    <source>
        <dbReference type="SAM" id="Phobius"/>
    </source>
</evidence>
<organism evidence="3 4">
    <name type="scientific">Paspalum notatum var. saurae</name>
    <dbReference type="NCBI Taxonomy" id="547442"/>
    <lineage>
        <taxon>Eukaryota</taxon>
        <taxon>Viridiplantae</taxon>
        <taxon>Streptophyta</taxon>
        <taxon>Embryophyta</taxon>
        <taxon>Tracheophyta</taxon>
        <taxon>Spermatophyta</taxon>
        <taxon>Magnoliopsida</taxon>
        <taxon>Liliopsida</taxon>
        <taxon>Poales</taxon>
        <taxon>Poaceae</taxon>
        <taxon>PACMAD clade</taxon>
        <taxon>Panicoideae</taxon>
        <taxon>Andropogonodae</taxon>
        <taxon>Paspaleae</taxon>
        <taxon>Paspalinae</taxon>
        <taxon>Paspalum</taxon>
    </lineage>
</organism>
<name>A0AAQ3UV32_PASNO</name>
<evidence type="ECO:0000313" key="4">
    <source>
        <dbReference type="Proteomes" id="UP001341281"/>
    </source>
</evidence>
<evidence type="ECO:0000313" key="3">
    <source>
        <dbReference type="EMBL" id="WVZ96737.1"/>
    </source>
</evidence>
<protein>
    <submittedName>
        <fullName evidence="3">Uncharacterized protein</fullName>
    </submittedName>
</protein>
<keyword evidence="2" id="KW-1133">Transmembrane helix</keyword>
<accession>A0AAQ3UV32</accession>
<proteinExistence type="predicted"/>
<keyword evidence="4" id="KW-1185">Reference proteome</keyword>
<feature type="region of interest" description="Disordered" evidence="1">
    <location>
        <begin position="36"/>
        <end position="64"/>
    </location>
</feature>
<dbReference type="Proteomes" id="UP001341281">
    <property type="component" value="Chromosome 10"/>
</dbReference>
<dbReference type="AlphaFoldDB" id="A0AAQ3UV32"/>
<keyword evidence="2" id="KW-0472">Membrane</keyword>
<gene>
    <name evidence="3" type="ORF">U9M48_042338</name>
</gene>
<sequence length="139" mass="15943">MSRTHATYFFLLLLTLRLSLYIYATQRLLRFIHHKHTRKQRRQTERESQQPTSPARSSDLMEKSQRADFLFEADGEAAGGRRVEEDSKAPTVMTMLCWGSSCRPAGQQRKDGSRPPQEARSLPPPPTTAWQLTTKLLPC</sequence>
<dbReference type="EMBL" id="CP144754">
    <property type="protein sequence ID" value="WVZ96737.1"/>
    <property type="molecule type" value="Genomic_DNA"/>
</dbReference>
<feature type="transmembrane region" description="Helical" evidence="2">
    <location>
        <begin position="6"/>
        <end position="24"/>
    </location>
</feature>
<feature type="region of interest" description="Disordered" evidence="1">
    <location>
        <begin position="101"/>
        <end position="133"/>
    </location>
</feature>